<dbReference type="EC" id="2.7.6.2" evidence="5"/>
<organism evidence="7 8">
    <name type="scientific">Bombilactobacillus apium</name>
    <dbReference type="NCBI Taxonomy" id="2675299"/>
    <lineage>
        <taxon>Bacteria</taxon>
        <taxon>Bacillati</taxon>
        <taxon>Bacillota</taxon>
        <taxon>Bacilli</taxon>
        <taxon>Lactobacillales</taxon>
        <taxon>Lactobacillaceae</taxon>
        <taxon>Bombilactobacillus</taxon>
    </lineage>
</organism>
<keyword evidence="3 7" id="KW-0418">Kinase</keyword>
<dbReference type="GO" id="GO:0030975">
    <property type="term" value="F:thiamine binding"/>
    <property type="evidence" value="ECO:0007669"/>
    <property type="project" value="InterPro"/>
</dbReference>
<dbReference type="Pfam" id="PF04265">
    <property type="entry name" value="TPK_B1_binding"/>
    <property type="match status" value="1"/>
</dbReference>
<keyword evidence="8" id="KW-1185">Reference proteome</keyword>
<gene>
    <name evidence="7" type="ORF">HU830_07370</name>
</gene>
<dbReference type="Proteomes" id="UP000563523">
    <property type="component" value="Unassembled WGS sequence"/>
</dbReference>
<keyword evidence="2" id="KW-0547">Nucleotide-binding</keyword>
<evidence type="ECO:0000259" key="6">
    <source>
        <dbReference type="SMART" id="SM00983"/>
    </source>
</evidence>
<dbReference type="CDD" id="cd07995">
    <property type="entry name" value="TPK"/>
    <property type="match status" value="1"/>
</dbReference>
<evidence type="ECO:0000313" key="7">
    <source>
        <dbReference type="EMBL" id="NVY96969.1"/>
    </source>
</evidence>
<dbReference type="SUPFAM" id="SSF63999">
    <property type="entry name" value="Thiamin pyrophosphokinase, catalytic domain"/>
    <property type="match status" value="1"/>
</dbReference>
<dbReference type="InterPro" id="IPR007371">
    <property type="entry name" value="TPK_catalytic"/>
</dbReference>
<dbReference type="InterPro" id="IPR053149">
    <property type="entry name" value="TPK"/>
</dbReference>
<dbReference type="Gene3D" id="3.40.50.10240">
    <property type="entry name" value="Thiamin pyrophosphokinase, catalytic domain"/>
    <property type="match status" value="1"/>
</dbReference>
<dbReference type="SMART" id="SM00983">
    <property type="entry name" value="TPK_B1_binding"/>
    <property type="match status" value="1"/>
</dbReference>
<dbReference type="GO" id="GO:0005524">
    <property type="term" value="F:ATP binding"/>
    <property type="evidence" value="ECO:0007669"/>
    <property type="project" value="UniProtKB-KW"/>
</dbReference>
<keyword evidence="4" id="KW-0067">ATP-binding</keyword>
<evidence type="ECO:0000256" key="5">
    <source>
        <dbReference type="NCBIfam" id="TIGR01378"/>
    </source>
</evidence>
<reference evidence="7 8" key="1">
    <citation type="submission" date="2020-06" db="EMBL/GenBank/DDBJ databases">
        <authorList>
            <person name="Kang J."/>
        </authorList>
    </citation>
    <scope>NUCLEOTIDE SEQUENCE [LARGE SCALE GENOMIC DNA]</scope>
    <source>
        <strain evidence="7 8">DCY120</strain>
    </source>
</reference>
<keyword evidence="1 7" id="KW-0808">Transferase</keyword>
<dbReference type="GO" id="GO:0016301">
    <property type="term" value="F:kinase activity"/>
    <property type="evidence" value="ECO:0007669"/>
    <property type="project" value="UniProtKB-KW"/>
</dbReference>
<dbReference type="PANTHER" id="PTHR41299:SF1">
    <property type="entry name" value="THIAMINE PYROPHOSPHOKINASE"/>
    <property type="match status" value="1"/>
</dbReference>
<dbReference type="InterPro" id="IPR036759">
    <property type="entry name" value="TPK_catalytic_sf"/>
</dbReference>
<name>A0A850R1I2_9LACO</name>
<accession>A0A850R1I2</accession>
<dbReference type="InterPro" id="IPR006282">
    <property type="entry name" value="Thi_PPkinase"/>
</dbReference>
<comment type="caution">
    <text evidence="7">The sequence shown here is derived from an EMBL/GenBank/DDBJ whole genome shotgun (WGS) entry which is preliminary data.</text>
</comment>
<sequence length="217" mass="24504">MNYPIVNLLLGAPEAQKEDFRSIEGPWIGLDHGNISLLNQKIIPEVSAGDFDSLTSKEKIQLEENCPDIRYANPVKDFTDSQLGVQIALEDLKAQHVRIYGALGGRIDHELINLFLPLDLPRKQDIPKLELLDAGNSISYYLPGKYQITKLASMKYLGFFNLTPVEHFTIFDAKYCLHDASVQRPISWSSNEFVRSTVDFEFQSGVMAVIQSRDQNS</sequence>
<dbReference type="NCBIfam" id="TIGR01378">
    <property type="entry name" value="thi_PPkinase"/>
    <property type="match status" value="1"/>
</dbReference>
<dbReference type="GO" id="GO:0009229">
    <property type="term" value="P:thiamine diphosphate biosynthetic process"/>
    <property type="evidence" value="ECO:0007669"/>
    <property type="project" value="InterPro"/>
</dbReference>
<evidence type="ECO:0000256" key="1">
    <source>
        <dbReference type="ARBA" id="ARBA00022679"/>
    </source>
</evidence>
<evidence type="ECO:0000313" key="8">
    <source>
        <dbReference type="Proteomes" id="UP000563523"/>
    </source>
</evidence>
<proteinExistence type="predicted"/>
<feature type="domain" description="Thiamin pyrophosphokinase thiamin-binding" evidence="6">
    <location>
        <begin position="144"/>
        <end position="208"/>
    </location>
</feature>
<evidence type="ECO:0000256" key="2">
    <source>
        <dbReference type="ARBA" id="ARBA00022741"/>
    </source>
</evidence>
<dbReference type="GO" id="GO:0004788">
    <property type="term" value="F:thiamine diphosphokinase activity"/>
    <property type="evidence" value="ECO:0007669"/>
    <property type="project" value="UniProtKB-UniRule"/>
</dbReference>
<dbReference type="InterPro" id="IPR007373">
    <property type="entry name" value="Thiamin_PyroPKinase_B1-bd"/>
</dbReference>
<dbReference type="PANTHER" id="PTHR41299">
    <property type="entry name" value="THIAMINE PYROPHOSPHOKINASE"/>
    <property type="match status" value="1"/>
</dbReference>
<dbReference type="Pfam" id="PF04263">
    <property type="entry name" value="TPK_catalytic"/>
    <property type="match status" value="1"/>
</dbReference>
<dbReference type="GO" id="GO:0006772">
    <property type="term" value="P:thiamine metabolic process"/>
    <property type="evidence" value="ECO:0007669"/>
    <property type="project" value="UniProtKB-UniRule"/>
</dbReference>
<dbReference type="RefSeq" id="WP_176943123.1">
    <property type="nucleotide sequence ID" value="NZ_JABZEC010000006.1"/>
</dbReference>
<protein>
    <recommendedName>
        <fullName evidence="5">Thiamine diphosphokinase</fullName>
        <ecNumber evidence="5">2.7.6.2</ecNumber>
    </recommendedName>
</protein>
<dbReference type="AlphaFoldDB" id="A0A850R1I2"/>
<dbReference type="EMBL" id="JABZEC010000006">
    <property type="protein sequence ID" value="NVY96969.1"/>
    <property type="molecule type" value="Genomic_DNA"/>
</dbReference>
<evidence type="ECO:0000256" key="3">
    <source>
        <dbReference type="ARBA" id="ARBA00022777"/>
    </source>
</evidence>
<evidence type="ECO:0000256" key="4">
    <source>
        <dbReference type="ARBA" id="ARBA00022840"/>
    </source>
</evidence>